<reference evidence="2" key="1">
    <citation type="submission" date="2019-11" db="EMBL/GenBank/DDBJ databases">
        <authorList>
            <person name="Feng L."/>
        </authorList>
    </citation>
    <scope>NUCLEOTIDE SEQUENCE</scope>
    <source>
        <strain evidence="2">VrattiLFYP33</strain>
    </source>
</reference>
<evidence type="ECO:0008006" key="3">
    <source>
        <dbReference type="Google" id="ProtNLM"/>
    </source>
</evidence>
<keyword evidence="1" id="KW-0472">Membrane</keyword>
<organism evidence="2">
    <name type="scientific">Veillonella ratti</name>
    <dbReference type="NCBI Taxonomy" id="103892"/>
    <lineage>
        <taxon>Bacteria</taxon>
        <taxon>Bacillati</taxon>
        <taxon>Bacillota</taxon>
        <taxon>Negativicutes</taxon>
        <taxon>Veillonellales</taxon>
        <taxon>Veillonellaceae</taxon>
        <taxon>Veillonella</taxon>
    </lineage>
</organism>
<evidence type="ECO:0000256" key="1">
    <source>
        <dbReference type="SAM" id="Phobius"/>
    </source>
</evidence>
<dbReference type="Pfam" id="PF08843">
    <property type="entry name" value="AbiEii"/>
    <property type="match status" value="1"/>
</dbReference>
<sequence>MSNVMKFKALIKKVAKEKQITAQSILQNFMLERFLERMSLSSYKDKFILKGGFLIASIAGLSARSTMDMDATIKGYPVTQKSIESMISEIIDIQLNDEVAFVLSSIKEIRETDDYAGYRAALKGEYANSKLAVDLKIDITTGDSISPKEIKYSYPLLFENRSISILAYSFVTVLAEKIETILSRGDQSTRPRDYYDVFLLLKLFEERIDFSVLFEAIHKTATRRNSVFFFLIILTFWILLNIVKKCKNVGRYINMSIAMHSI</sequence>
<proteinExistence type="predicted"/>
<protein>
    <recommendedName>
        <fullName evidence="3">Nucleotidyl transferase AbiEii toxin, Type IV TA system</fullName>
    </recommendedName>
</protein>
<evidence type="ECO:0000313" key="2">
    <source>
        <dbReference type="EMBL" id="VYU27538.1"/>
    </source>
</evidence>
<dbReference type="EMBL" id="CACRUX010000057">
    <property type="protein sequence ID" value="VYU27538.1"/>
    <property type="molecule type" value="Genomic_DNA"/>
</dbReference>
<feature type="transmembrane region" description="Helical" evidence="1">
    <location>
        <begin position="226"/>
        <end position="243"/>
    </location>
</feature>
<dbReference type="InterPro" id="IPR014942">
    <property type="entry name" value="AbiEii"/>
</dbReference>
<keyword evidence="1" id="KW-0812">Transmembrane</keyword>
<dbReference type="AlphaFoldDB" id="A0A6N3DJD7"/>
<gene>
    <name evidence="2" type="ORF">VRLFYP33_01616</name>
</gene>
<accession>A0A6N3DJD7</accession>
<keyword evidence="1" id="KW-1133">Transmembrane helix</keyword>
<name>A0A6N3DJD7_9FIRM</name>